<organism evidence="3 4">
    <name type="scientific">Paenibacillus arenosi</name>
    <dbReference type="NCBI Taxonomy" id="2774142"/>
    <lineage>
        <taxon>Bacteria</taxon>
        <taxon>Bacillati</taxon>
        <taxon>Bacillota</taxon>
        <taxon>Bacilli</taxon>
        <taxon>Bacillales</taxon>
        <taxon>Paenibacillaceae</taxon>
        <taxon>Paenibacillus</taxon>
    </lineage>
</organism>
<dbReference type="SMART" id="SM00257">
    <property type="entry name" value="LysM"/>
    <property type="match status" value="2"/>
</dbReference>
<dbReference type="Pfam" id="PF21821">
    <property type="entry name" value="Dit_like"/>
    <property type="match status" value="1"/>
</dbReference>
<dbReference type="Pfam" id="PF01476">
    <property type="entry name" value="LysM"/>
    <property type="match status" value="2"/>
</dbReference>
<dbReference type="InterPro" id="IPR018392">
    <property type="entry name" value="LysM"/>
</dbReference>
<evidence type="ECO:0000259" key="2">
    <source>
        <dbReference type="PROSITE" id="PS51782"/>
    </source>
</evidence>
<dbReference type="InterPro" id="IPR048494">
    <property type="entry name" value="Dit-like_N"/>
</dbReference>
<accession>A0ABR9AW61</accession>
<dbReference type="Proteomes" id="UP000634529">
    <property type="component" value="Unassembled WGS sequence"/>
</dbReference>
<dbReference type="Gene3D" id="3.10.350.10">
    <property type="entry name" value="LysM domain"/>
    <property type="match status" value="2"/>
</dbReference>
<dbReference type="InterPro" id="IPR036779">
    <property type="entry name" value="LysM_dom_sf"/>
</dbReference>
<proteinExistence type="predicted"/>
<keyword evidence="4" id="KW-1185">Reference proteome</keyword>
<reference evidence="3 4" key="1">
    <citation type="submission" date="2020-09" db="EMBL/GenBank/DDBJ databases">
        <title>Paenibacillus sp. CAU 1523 isolated from sand of Haeundae Beach.</title>
        <authorList>
            <person name="Kim W."/>
        </authorList>
    </citation>
    <scope>NUCLEOTIDE SEQUENCE [LARGE SCALE GENOMIC DNA]</scope>
    <source>
        <strain evidence="3 4">CAU 1523</strain>
    </source>
</reference>
<dbReference type="EMBL" id="JACYTN010000004">
    <property type="protein sequence ID" value="MBD8498369.1"/>
    <property type="molecule type" value="Genomic_DNA"/>
</dbReference>
<gene>
    <name evidence="3" type="ORF">IFO66_08590</name>
</gene>
<feature type="region of interest" description="Disordered" evidence="1">
    <location>
        <begin position="71"/>
        <end position="108"/>
    </location>
</feature>
<dbReference type="CDD" id="cd00118">
    <property type="entry name" value="LysM"/>
    <property type="match status" value="2"/>
</dbReference>
<evidence type="ECO:0000313" key="3">
    <source>
        <dbReference type="EMBL" id="MBD8498369.1"/>
    </source>
</evidence>
<comment type="caution">
    <text evidence="3">The sequence shown here is derived from an EMBL/GenBank/DDBJ whole genome shotgun (WGS) entry which is preliminary data.</text>
</comment>
<sequence length="225" mass="25486">MNLQGLLLGDQAPQSRYQIVKAMEKGQLLQYFGRTMLTNCIITSFSTSHDNSISNGMSFSLTLKQIHIATKKRMKNSKKSTNNPSTQKKGDGGSKQVTHPHSPFNHLVRRGQTWETIAQYYGYKPDQLREWNKQYAQVQEWDKKYKQVEEGMVLSIGAPVPKPPSKKYKGPNPTVVGVLTHEVKRGETWDTIAAMYGISSTVLKARNRYYSEYRSLQPGMILGIA</sequence>
<dbReference type="PROSITE" id="PS51782">
    <property type="entry name" value="LYSM"/>
    <property type="match status" value="1"/>
</dbReference>
<feature type="domain" description="LysM" evidence="2">
    <location>
        <begin position="179"/>
        <end position="224"/>
    </location>
</feature>
<dbReference type="SUPFAM" id="SSF54106">
    <property type="entry name" value="LysM domain"/>
    <property type="match status" value="2"/>
</dbReference>
<protein>
    <submittedName>
        <fullName evidence="3">LysM peptidoglycan-binding domain-containing protein</fullName>
    </submittedName>
</protein>
<evidence type="ECO:0000313" key="4">
    <source>
        <dbReference type="Proteomes" id="UP000634529"/>
    </source>
</evidence>
<name>A0ABR9AW61_9BACL</name>
<evidence type="ECO:0000256" key="1">
    <source>
        <dbReference type="SAM" id="MobiDB-lite"/>
    </source>
</evidence>